<dbReference type="AlphaFoldDB" id="A0A0L6VMF0"/>
<evidence type="ECO:0000256" key="1">
    <source>
        <dbReference type="SAM" id="Phobius"/>
    </source>
</evidence>
<sequence length="197" mass="22619">MSSFLLLFVSFLSLFSLSILFSSTLSSSIYPNQILDSQLNSTQLNSKPYLNHTLNIPIIQSFSSFLACLVFPQLYFFSSSLPTLSMTTVSFLLSSLSLLNLFLMFFLQCDWLLFALLDRNTHERSRRRTTGRERVLASWINYVSQWRNRLASTSAGDGFRQAMLKTALKTIPQLPKENYSIWKDKMTALLKLRGRDT</sequence>
<comment type="caution">
    <text evidence="3">The sequence shown here is derived from an EMBL/GenBank/DDBJ whole genome shotgun (WGS) entry which is preliminary data.</text>
</comment>
<feature type="chain" id="PRO_5005568665" evidence="2">
    <location>
        <begin position="27"/>
        <end position="197"/>
    </location>
</feature>
<dbReference type="Proteomes" id="UP000037035">
    <property type="component" value="Unassembled WGS sequence"/>
</dbReference>
<proteinExistence type="predicted"/>
<evidence type="ECO:0000313" key="3">
    <source>
        <dbReference type="EMBL" id="KNZ61300.1"/>
    </source>
</evidence>
<keyword evidence="1" id="KW-1133">Transmembrane helix</keyword>
<evidence type="ECO:0000256" key="2">
    <source>
        <dbReference type="SAM" id="SignalP"/>
    </source>
</evidence>
<keyword evidence="4" id="KW-1185">Reference proteome</keyword>
<reference evidence="3 4" key="1">
    <citation type="submission" date="2015-08" db="EMBL/GenBank/DDBJ databases">
        <title>Next Generation Sequencing and Analysis of the Genome of Puccinia sorghi L Schw, the Causal Agent of Maize Common Rust.</title>
        <authorList>
            <person name="Rochi L."/>
            <person name="Burguener G."/>
            <person name="Darino M."/>
            <person name="Turjanski A."/>
            <person name="Kreff E."/>
            <person name="Dieguez M.J."/>
            <person name="Sacco F."/>
        </authorList>
    </citation>
    <scope>NUCLEOTIDE SEQUENCE [LARGE SCALE GENOMIC DNA]</scope>
    <source>
        <strain evidence="3 4">RO10H11247</strain>
    </source>
</reference>
<dbReference type="EMBL" id="LAVV01004699">
    <property type="protein sequence ID" value="KNZ61300.1"/>
    <property type="molecule type" value="Genomic_DNA"/>
</dbReference>
<feature type="transmembrane region" description="Helical" evidence="1">
    <location>
        <begin position="89"/>
        <end position="117"/>
    </location>
</feature>
<protein>
    <submittedName>
        <fullName evidence="3">Uncharacterized protein</fullName>
    </submittedName>
</protein>
<dbReference type="VEuPathDB" id="FungiDB:VP01_1422g4"/>
<dbReference type="OrthoDB" id="2783063at2759"/>
<evidence type="ECO:0000313" key="4">
    <source>
        <dbReference type="Proteomes" id="UP000037035"/>
    </source>
</evidence>
<feature type="transmembrane region" description="Helical" evidence="1">
    <location>
        <begin position="58"/>
        <end position="77"/>
    </location>
</feature>
<keyword evidence="2" id="KW-0732">Signal</keyword>
<accession>A0A0L6VMF0</accession>
<organism evidence="3 4">
    <name type="scientific">Puccinia sorghi</name>
    <dbReference type="NCBI Taxonomy" id="27349"/>
    <lineage>
        <taxon>Eukaryota</taxon>
        <taxon>Fungi</taxon>
        <taxon>Dikarya</taxon>
        <taxon>Basidiomycota</taxon>
        <taxon>Pucciniomycotina</taxon>
        <taxon>Pucciniomycetes</taxon>
        <taxon>Pucciniales</taxon>
        <taxon>Pucciniaceae</taxon>
        <taxon>Puccinia</taxon>
    </lineage>
</organism>
<keyword evidence="1" id="KW-0472">Membrane</keyword>
<feature type="signal peptide" evidence="2">
    <location>
        <begin position="1"/>
        <end position="26"/>
    </location>
</feature>
<keyword evidence="1" id="KW-0812">Transmembrane</keyword>
<name>A0A0L6VMF0_9BASI</name>
<gene>
    <name evidence="3" type="ORF">VP01_1422g4</name>
</gene>